<dbReference type="PANTHER" id="PTHR33639">
    <property type="entry name" value="THIOL-DISULFIDE OXIDOREDUCTASE DCC"/>
    <property type="match status" value="1"/>
</dbReference>
<protein>
    <recommendedName>
        <fullName evidence="3">Thiol-disulfide oxidoreductase</fullName>
    </recommendedName>
</protein>
<dbReference type="GO" id="GO:0015035">
    <property type="term" value="F:protein-disulfide reductase activity"/>
    <property type="evidence" value="ECO:0007669"/>
    <property type="project" value="InterPro"/>
</dbReference>
<organism evidence="1 2">
    <name type="scientific">Candidatus Muproteobacteria bacterium RBG_16_60_9</name>
    <dbReference type="NCBI Taxonomy" id="1817755"/>
    <lineage>
        <taxon>Bacteria</taxon>
        <taxon>Pseudomonadati</taxon>
        <taxon>Pseudomonadota</taxon>
        <taxon>Candidatus Muproteobacteria</taxon>
    </lineage>
</organism>
<dbReference type="AlphaFoldDB" id="A0A1F6UZ89"/>
<reference evidence="1 2" key="1">
    <citation type="journal article" date="2016" name="Nat. Commun.">
        <title>Thousands of microbial genomes shed light on interconnected biogeochemical processes in an aquifer system.</title>
        <authorList>
            <person name="Anantharaman K."/>
            <person name="Brown C.T."/>
            <person name="Hug L.A."/>
            <person name="Sharon I."/>
            <person name="Castelle C.J."/>
            <person name="Probst A.J."/>
            <person name="Thomas B.C."/>
            <person name="Singh A."/>
            <person name="Wilkins M.J."/>
            <person name="Karaoz U."/>
            <person name="Brodie E.L."/>
            <person name="Williams K.H."/>
            <person name="Hubbard S.S."/>
            <person name="Banfield J.F."/>
        </authorList>
    </citation>
    <scope>NUCLEOTIDE SEQUENCE [LARGE SCALE GENOMIC DNA]</scope>
</reference>
<proteinExistence type="predicted"/>
<accession>A0A1F6UZ89</accession>
<dbReference type="Pfam" id="PF04134">
    <property type="entry name" value="DCC1-like"/>
    <property type="match status" value="1"/>
</dbReference>
<dbReference type="Proteomes" id="UP000179076">
    <property type="component" value="Unassembled WGS sequence"/>
</dbReference>
<dbReference type="PANTHER" id="PTHR33639:SF2">
    <property type="entry name" value="DUF393 DOMAIN-CONTAINING PROTEIN"/>
    <property type="match status" value="1"/>
</dbReference>
<dbReference type="InterPro" id="IPR052927">
    <property type="entry name" value="DCC_oxidoreductase"/>
</dbReference>
<evidence type="ECO:0000313" key="1">
    <source>
        <dbReference type="EMBL" id="OGI62757.1"/>
    </source>
</evidence>
<gene>
    <name evidence="1" type="ORF">A2W18_11115</name>
</gene>
<dbReference type="InterPro" id="IPR007263">
    <property type="entry name" value="DCC1-like"/>
</dbReference>
<dbReference type="EMBL" id="MFSP01000169">
    <property type="protein sequence ID" value="OGI62757.1"/>
    <property type="molecule type" value="Genomic_DNA"/>
</dbReference>
<sequence>MSAGSAIIVFDGVCHLCNGWVQFLLKRDKSERFLFVAMQTAAGRRLLQDHGLDPDSPVSFLLLENDIPYSDSTAILRVLDQLGGAWKSVAIVLTGIPRIVRDPAYRFVARHRYRLFGRRAQCMVPTPHSARRFIS</sequence>
<evidence type="ECO:0008006" key="3">
    <source>
        <dbReference type="Google" id="ProtNLM"/>
    </source>
</evidence>
<name>A0A1F6UZ89_9PROT</name>
<comment type="caution">
    <text evidence="1">The sequence shown here is derived from an EMBL/GenBank/DDBJ whole genome shotgun (WGS) entry which is preliminary data.</text>
</comment>
<evidence type="ECO:0000313" key="2">
    <source>
        <dbReference type="Proteomes" id="UP000179076"/>
    </source>
</evidence>